<dbReference type="PANTHER" id="PTHR48111:SF76">
    <property type="entry name" value="TWO-COMPONENT RESPONSE REGULATOR"/>
    <property type="match status" value="1"/>
</dbReference>
<evidence type="ECO:0000313" key="10">
    <source>
        <dbReference type="EMBL" id="AJQ95920.1"/>
    </source>
</evidence>
<evidence type="ECO:0000256" key="1">
    <source>
        <dbReference type="ARBA" id="ARBA00022553"/>
    </source>
</evidence>
<dbReference type="FunFam" id="3.40.50.2300:FF:000002">
    <property type="entry name" value="DNA-binding response regulator PhoP"/>
    <property type="match status" value="1"/>
</dbReference>
<evidence type="ECO:0000256" key="6">
    <source>
        <dbReference type="PROSITE-ProRule" id="PRU00169"/>
    </source>
</evidence>
<evidence type="ECO:0000313" key="11">
    <source>
        <dbReference type="Proteomes" id="UP000032266"/>
    </source>
</evidence>
<keyword evidence="2" id="KW-0902">Two-component regulatory system</keyword>
<keyword evidence="3" id="KW-0805">Transcription regulation</keyword>
<dbReference type="Gene3D" id="3.40.50.2300">
    <property type="match status" value="1"/>
</dbReference>
<protein>
    <submittedName>
        <fullName evidence="10">Response regulator consisting of a CheY-like receiver domain and a winged-helix DNA-binding domain</fullName>
    </submittedName>
</protein>
<dbReference type="SUPFAM" id="SSF52172">
    <property type="entry name" value="CheY-like"/>
    <property type="match status" value="1"/>
</dbReference>
<feature type="DNA-binding region" description="OmpR/PhoB-type" evidence="7">
    <location>
        <begin position="126"/>
        <end position="224"/>
    </location>
</feature>
<feature type="domain" description="OmpR/PhoB-type" evidence="9">
    <location>
        <begin position="126"/>
        <end position="224"/>
    </location>
</feature>
<dbReference type="InterPro" id="IPR039420">
    <property type="entry name" value="WalR-like"/>
</dbReference>
<dbReference type="InterPro" id="IPR001789">
    <property type="entry name" value="Sig_transdc_resp-reg_receiver"/>
</dbReference>
<evidence type="ECO:0000256" key="7">
    <source>
        <dbReference type="PROSITE-ProRule" id="PRU01091"/>
    </source>
</evidence>
<evidence type="ECO:0000256" key="2">
    <source>
        <dbReference type="ARBA" id="ARBA00023012"/>
    </source>
</evidence>
<feature type="domain" description="Response regulatory" evidence="8">
    <location>
        <begin position="2"/>
        <end position="116"/>
    </location>
</feature>
<gene>
    <name evidence="10" type="ORF">YC6258_03884</name>
</gene>
<dbReference type="InterPro" id="IPR001867">
    <property type="entry name" value="OmpR/PhoB-type_DNA-bd"/>
</dbReference>
<feature type="modified residue" description="4-aspartylphosphate" evidence="6">
    <location>
        <position position="51"/>
    </location>
</feature>
<dbReference type="InterPro" id="IPR011006">
    <property type="entry name" value="CheY-like_superfamily"/>
</dbReference>
<dbReference type="PATRIC" id="fig|1445510.3.peg.3860"/>
<dbReference type="Gene3D" id="1.10.10.10">
    <property type="entry name" value="Winged helix-like DNA-binding domain superfamily/Winged helix DNA-binding domain"/>
    <property type="match status" value="1"/>
</dbReference>
<keyword evidence="4 7" id="KW-0238">DNA-binding</keyword>
<keyword evidence="1 6" id="KW-0597">Phosphoprotein</keyword>
<dbReference type="SMART" id="SM00448">
    <property type="entry name" value="REC"/>
    <property type="match status" value="1"/>
</dbReference>
<evidence type="ECO:0000256" key="5">
    <source>
        <dbReference type="ARBA" id="ARBA00023163"/>
    </source>
</evidence>
<dbReference type="Pfam" id="PF00072">
    <property type="entry name" value="Response_reg"/>
    <property type="match status" value="1"/>
</dbReference>
<dbReference type="GO" id="GO:0032993">
    <property type="term" value="C:protein-DNA complex"/>
    <property type="evidence" value="ECO:0007669"/>
    <property type="project" value="TreeGrafter"/>
</dbReference>
<dbReference type="PANTHER" id="PTHR48111">
    <property type="entry name" value="REGULATOR OF RPOS"/>
    <property type="match status" value="1"/>
</dbReference>
<evidence type="ECO:0000259" key="8">
    <source>
        <dbReference type="PROSITE" id="PS50110"/>
    </source>
</evidence>
<dbReference type="OrthoDB" id="9802426at2"/>
<dbReference type="PROSITE" id="PS50110">
    <property type="entry name" value="RESPONSE_REGULATORY"/>
    <property type="match status" value="1"/>
</dbReference>
<dbReference type="Gene3D" id="6.10.250.690">
    <property type="match status" value="1"/>
</dbReference>
<dbReference type="EMBL" id="CP007142">
    <property type="protein sequence ID" value="AJQ95920.1"/>
    <property type="molecule type" value="Genomic_DNA"/>
</dbReference>
<keyword evidence="5" id="KW-0804">Transcription</keyword>
<accession>A0A0C5V977</accession>
<evidence type="ECO:0000259" key="9">
    <source>
        <dbReference type="PROSITE" id="PS51755"/>
    </source>
</evidence>
<dbReference type="STRING" id="1445510.YC6258_03884"/>
<dbReference type="InterPro" id="IPR036388">
    <property type="entry name" value="WH-like_DNA-bd_sf"/>
</dbReference>
<dbReference type="GO" id="GO:0005829">
    <property type="term" value="C:cytosol"/>
    <property type="evidence" value="ECO:0007669"/>
    <property type="project" value="TreeGrafter"/>
</dbReference>
<dbReference type="KEGG" id="gsn:YC6258_03884"/>
<organism evidence="10 11">
    <name type="scientific">Gynuella sunshinyii YC6258</name>
    <dbReference type="NCBI Taxonomy" id="1445510"/>
    <lineage>
        <taxon>Bacteria</taxon>
        <taxon>Pseudomonadati</taxon>
        <taxon>Pseudomonadota</taxon>
        <taxon>Gammaproteobacteria</taxon>
        <taxon>Oceanospirillales</taxon>
        <taxon>Saccharospirillaceae</taxon>
        <taxon>Gynuella</taxon>
    </lineage>
</organism>
<evidence type="ECO:0000256" key="4">
    <source>
        <dbReference type="ARBA" id="ARBA00023125"/>
    </source>
</evidence>
<dbReference type="RefSeq" id="WP_044618069.1">
    <property type="nucleotide sequence ID" value="NZ_CP007142.1"/>
</dbReference>
<dbReference type="SMART" id="SM00862">
    <property type="entry name" value="Trans_reg_C"/>
    <property type="match status" value="1"/>
</dbReference>
<name>A0A0C5V977_9GAMM</name>
<dbReference type="HOGENOM" id="CLU_000445_30_1_6"/>
<reference evidence="10 11" key="1">
    <citation type="submission" date="2014-01" db="EMBL/GenBank/DDBJ databases">
        <title>Full genme sequencing of cellulolytic bacterium Gynuella sunshinyii YC6258T gen. nov., sp. nov.</title>
        <authorList>
            <person name="Khan H."/>
            <person name="Chung E.J."/>
            <person name="Chung Y.R."/>
        </authorList>
    </citation>
    <scope>NUCLEOTIDE SEQUENCE [LARGE SCALE GENOMIC DNA]</scope>
    <source>
        <strain evidence="10 11">YC6258</strain>
    </source>
</reference>
<dbReference type="GO" id="GO:0000156">
    <property type="term" value="F:phosphorelay response regulator activity"/>
    <property type="evidence" value="ECO:0007669"/>
    <property type="project" value="TreeGrafter"/>
</dbReference>
<dbReference type="PROSITE" id="PS51755">
    <property type="entry name" value="OMPR_PHOB"/>
    <property type="match status" value="1"/>
</dbReference>
<keyword evidence="11" id="KW-1185">Reference proteome</keyword>
<dbReference type="Proteomes" id="UP000032266">
    <property type="component" value="Chromosome"/>
</dbReference>
<dbReference type="GO" id="GO:0006355">
    <property type="term" value="P:regulation of DNA-templated transcription"/>
    <property type="evidence" value="ECO:0007669"/>
    <property type="project" value="InterPro"/>
</dbReference>
<dbReference type="GO" id="GO:0000976">
    <property type="term" value="F:transcription cis-regulatory region binding"/>
    <property type="evidence" value="ECO:0007669"/>
    <property type="project" value="TreeGrafter"/>
</dbReference>
<dbReference type="FunFam" id="1.10.10.10:FF:000005">
    <property type="entry name" value="Two-component system response regulator"/>
    <property type="match status" value="1"/>
</dbReference>
<sequence length="226" mass="25701">MKILVVEDDKTLSDFIGKGLREAGFLVEQCADGKEGLFILASESFELIIMDRMLPNVDGLTIIRTIRASGNMTPVLILSALDEVDQRVDGLSAGADDYLTKPFSFKELLARVQALLRRQNQTSTDSTVLQVANIKLDLSRQKVWLGDELINMQPREFRLLEYLMRHEGQLVSRTMLLENVWEYHFDPQTNIVDVHISRLRQKLDKNRSVSCIRTVRGAGYVLEAHP</sequence>
<proteinExistence type="predicted"/>
<dbReference type="CDD" id="cd00383">
    <property type="entry name" value="trans_reg_C"/>
    <property type="match status" value="1"/>
</dbReference>
<evidence type="ECO:0000256" key="3">
    <source>
        <dbReference type="ARBA" id="ARBA00023015"/>
    </source>
</evidence>
<dbReference type="Pfam" id="PF00486">
    <property type="entry name" value="Trans_reg_C"/>
    <property type="match status" value="1"/>
</dbReference>
<dbReference type="AlphaFoldDB" id="A0A0C5V977"/>